<feature type="transmembrane region" description="Helical" evidence="1">
    <location>
        <begin position="57"/>
        <end position="75"/>
    </location>
</feature>
<feature type="transmembrane region" description="Helical" evidence="1">
    <location>
        <begin position="82"/>
        <end position="104"/>
    </location>
</feature>
<dbReference type="Proteomes" id="UP001055940">
    <property type="component" value="Chromosome"/>
</dbReference>
<dbReference type="EMBL" id="CP099837">
    <property type="protein sequence ID" value="USY17145.1"/>
    <property type="molecule type" value="Genomic_DNA"/>
</dbReference>
<keyword evidence="1" id="KW-0472">Membrane</keyword>
<evidence type="ECO:0008006" key="4">
    <source>
        <dbReference type="Google" id="ProtNLM"/>
    </source>
</evidence>
<sequence length="146" mass="15002">MNLSTAVRVIRASAVYDLVVTTAFALPWTVGLVFAGIGWGHGFLGLSGALPSTDQVFTVLFANLTGSLVVVWSVVRLLRPSLVLGVADTCARFLFALGMAWALAVGGSVILVGFLVAEVVWGLVQGVVVVSALRTGSGTRAPSAAS</sequence>
<dbReference type="RefSeq" id="WP_254416729.1">
    <property type="nucleotide sequence ID" value="NZ_BAAAJB010000063.1"/>
</dbReference>
<evidence type="ECO:0000313" key="2">
    <source>
        <dbReference type="EMBL" id="USY17145.1"/>
    </source>
</evidence>
<keyword evidence="1" id="KW-1133">Transmembrane helix</keyword>
<gene>
    <name evidence="2" type="ORF">NE857_17445</name>
</gene>
<keyword evidence="1" id="KW-0812">Transmembrane</keyword>
<keyword evidence="3" id="KW-1185">Reference proteome</keyword>
<proteinExistence type="predicted"/>
<reference evidence="2" key="1">
    <citation type="submission" date="2022-06" db="EMBL/GenBank/DDBJ databases">
        <authorList>
            <person name="Ping M."/>
        </authorList>
    </citation>
    <scope>NUCLEOTIDE SEQUENCE</scope>
    <source>
        <strain evidence="2">JCM11759T</strain>
    </source>
</reference>
<evidence type="ECO:0000256" key="1">
    <source>
        <dbReference type="SAM" id="Phobius"/>
    </source>
</evidence>
<feature type="transmembrane region" description="Helical" evidence="1">
    <location>
        <begin position="12"/>
        <end position="37"/>
    </location>
</feature>
<evidence type="ECO:0000313" key="3">
    <source>
        <dbReference type="Proteomes" id="UP001055940"/>
    </source>
</evidence>
<organism evidence="2 3">
    <name type="scientific">Nocardiopsis exhalans</name>
    <dbReference type="NCBI Taxonomy" id="163604"/>
    <lineage>
        <taxon>Bacteria</taxon>
        <taxon>Bacillati</taxon>
        <taxon>Actinomycetota</taxon>
        <taxon>Actinomycetes</taxon>
        <taxon>Streptosporangiales</taxon>
        <taxon>Nocardiopsidaceae</taxon>
        <taxon>Nocardiopsis</taxon>
    </lineage>
</organism>
<name>A0ABY5CZX4_9ACTN</name>
<feature type="transmembrane region" description="Helical" evidence="1">
    <location>
        <begin position="110"/>
        <end position="133"/>
    </location>
</feature>
<accession>A0ABY5CZX4</accession>
<protein>
    <recommendedName>
        <fullName evidence="4">Integral membrane protein</fullName>
    </recommendedName>
</protein>